<dbReference type="PANTHER" id="PTHR12117:SF0">
    <property type="entry name" value="PROLYL 3-HYDROXYLASE OGFOD1"/>
    <property type="match status" value="1"/>
</dbReference>
<dbReference type="AlphaFoldDB" id="A0A365UDL6"/>
<dbReference type="InterPro" id="IPR051842">
    <property type="entry name" value="uS12_prolyl_hydroxylase"/>
</dbReference>
<proteinExistence type="predicted"/>
<dbReference type="OrthoDB" id="9783171at2"/>
<sequence length="277" mass="32096">MAVLSFDTDSLMMPVDEARSVARSLHDRYTSAEPYPHICLDDFLPAEIPERVLHELEQLPEAQHSYSRPQENLKSNYSPERLPLYTRRVIQMLNSRAFLLFLEDMTGIKGLIPDPYHAGGGVHVVSNGGHLDIHADFNYHEKLNLERRLNVLVYLNKDWQPEWGGSFEIWDREMTHKVESFTPVFNRMVCFSTSSDSWHGNPEPVNHPEGQSRKSIALYYYTATWDGTRRKHTTLFRPRPGTADKPDKEIARWEFIEDVLPPIVFRRVAGPLRRLGL</sequence>
<dbReference type="Pfam" id="PF13640">
    <property type="entry name" value="2OG-FeII_Oxy_3"/>
    <property type="match status" value="1"/>
</dbReference>
<feature type="domain" description="Prolyl 4-hydroxylase alpha subunit Fe(2+) 2OG dioxygenase" evidence="1">
    <location>
        <begin position="122"/>
        <end position="221"/>
    </location>
</feature>
<keyword evidence="3" id="KW-1185">Reference proteome</keyword>
<evidence type="ECO:0000313" key="3">
    <source>
        <dbReference type="Proteomes" id="UP000253370"/>
    </source>
</evidence>
<dbReference type="InterPro" id="IPR044862">
    <property type="entry name" value="Pro_4_hyd_alph_FE2OG_OXY"/>
</dbReference>
<comment type="caution">
    <text evidence="2">The sequence shown here is derived from an EMBL/GenBank/DDBJ whole genome shotgun (WGS) entry which is preliminary data.</text>
</comment>
<dbReference type="RefSeq" id="WP_113287614.1">
    <property type="nucleotide sequence ID" value="NZ_QNTQ01000001.1"/>
</dbReference>
<dbReference type="Proteomes" id="UP000253370">
    <property type="component" value="Unassembled WGS sequence"/>
</dbReference>
<organism evidence="2 3">
    <name type="scientific">Rhodosalinus halophilus</name>
    <dbReference type="NCBI Taxonomy" id="2259333"/>
    <lineage>
        <taxon>Bacteria</taxon>
        <taxon>Pseudomonadati</taxon>
        <taxon>Pseudomonadota</taxon>
        <taxon>Alphaproteobacteria</taxon>
        <taxon>Rhodobacterales</taxon>
        <taxon>Paracoccaceae</taxon>
        <taxon>Rhodosalinus</taxon>
    </lineage>
</organism>
<reference evidence="2 3" key="1">
    <citation type="submission" date="2018-07" db="EMBL/GenBank/DDBJ databases">
        <title>Rhodosalinus sp. strain E84T genomic sequence and assembly.</title>
        <authorList>
            <person name="Liu Z.-W."/>
            <person name="Lu D.-C."/>
        </authorList>
    </citation>
    <scope>NUCLEOTIDE SEQUENCE [LARGE SCALE GENOMIC DNA]</scope>
    <source>
        <strain evidence="2 3">E84</strain>
    </source>
</reference>
<protein>
    <submittedName>
        <fullName evidence="2">2OG-Fe(II) oxygenase</fullName>
    </submittedName>
</protein>
<name>A0A365UDL6_9RHOB</name>
<evidence type="ECO:0000259" key="1">
    <source>
        <dbReference type="Pfam" id="PF13640"/>
    </source>
</evidence>
<dbReference type="EMBL" id="QNTQ01000001">
    <property type="protein sequence ID" value="RBI87591.1"/>
    <property type="molecule type" value="Genomic_DNA"/>
</dbReference>
<dbReference type="PANTHER" id="PTHR12117">
    <property type="entry name" value="HISTONE ACETYLTRANSFERASE COMPLEX"/>
    <property type="match status" value="1"/>
</dbReference>
<accession>A0A365UDL6</accession>
<evidence type="ECO:0000313" key="2">
    <source>
        <dbReference type="EMBL" id="RBI87591.1"/>
    </source>
</evidence>
<dbReference type="Gene3D" id="2.60.120.620">
    <property type="entry name" value="q2cbj1_9rhob like domain"/>
    <property type="match status" value="1"/>
</dbReference>
<gene>
    <name evidence="2" type="ORF">DRV85_01295</name>
</gene>